<feature type="transmembrane region" description="Helical" evidence="2">
    <location>
        <begin position="192"/>
        <end position="211"/>
    </location>
</feature>
<reference evidence="3 4" key="1">
    <citation type="submission" date="2024-11" db="EMBL/GenBank/DDBJ databases">
        <title>Adaptive evolution of stress response genes in parasites aligns with host niche diversity.</title>
        <authorList>
            <person name="Hahn C."/>
            <person name="Resl P."/>
        </authorList>
    </citation>
    <scope>NUCLEOTIDE SEQUENCE [LARGE SCALE GENOMIC DNA]</scope>
    <source>
        <strain evidence="3">EGGRZ-B1_66</strain>
        <tissue evidence="3">Body</tissue>
    </source>
</reference>
<evidence type="ECO:0000313" key="4">
    <source>
        <dbReference type="Proteomes" id="UP001626550"/>
    </source>
</evidence>
<evidence type="ECO:0000256" key="1">
    <source>
        <dbReference type="SAM" id="MobiDB-lite"/>
    </source>
</evidence>
<sequence>MNFIHEPATEEPNGDLSETLEALDFDSHESECSDDSNYDEIPHASHPVRELPLLRQLAYARRFKKDGHLILKIQFLNESSFFVHAHPSMLISHFKLKYFRKEIRQNNKKVRLIHRGHELYDKKKVQSNDRAEMMRLSDYPLEDESVLHCLITEKNTSQQNAASSTGNQHNVTPDSIQFHDALIGDLDFGNRLLLPLFCLLLSSSWLLRIAYRQYFSVLSTLALVGLTVIFAIFSFAIGLLRYQNHDSTIVVAASRSEQRDNPDESVLATDETPTQQ</sequence>
<keyword evidence="2" id="KW-0472">Membrane</keyword>
<dbReference type="InterPro" id="IPR029071">
    <property type="entry name" value="Ubiquitin-like_domsf"/>
</dbReference>
<dbReference type="Gene3D" id="3.10.20.90">
    <property type="entry name" value="Phosphatidylinositol 3-kinase Catalytic Subunit, Chain A, domain 1"/>
    <property type="match status" value="1"/>
</dbReference>
<evidence type="ECO:0000256" key="2">
    <source>
        <dbReference type="SAM" id="Phobius"/>
    </source>
</evidence>
<evidence type="ECO:0000313" key="3">
    <source>
        <dbReference type="EMBL" id="KAL3315925.1"/>
    </source>
</evidence>
<dbReference type="PANTHER" id="PTHR14557:SF5">
    <property type="entry name" value="UBIQUITIN-LIKE DOMAIN-CONTAINING PROTEIN"/>
    <property type="match status" value="1"/>
</dbReference>
<protein>
    <submittedName>
        <fullName evidence="3">Transmembrane and ubiquitin-like domain containing 2</fullName>
    </submittedName>
</protein>
<comment type="caution">
    <text evidence="3">The sequence shown here is derived from an EMBL/GenBank/DDBJ whole genome shotgun (WGS) entry which is preliminary data.</text>
</comment>
<dbReference type="SUPFAM" id="SSF54236">
    <property type="entry name" value="Ubiquitin-like"/>
    <property type="match status" value="1"/>
</dbReference>
<keyword evidence="4" id="KW-1185">Reference proteome</keyword>
<proteinExistence type="predicted"/>
<keyword evidence="2" id="KW-0812">Transmembrane</keyword>
<feature type="region of interest" description="Disordered" evidence="1">
    <location>
        <begin position="253"/>
        <end position="276"/>
    </location>
</feature>
<feature type="transmembrane region" description="Helical" evidence="2">
    <location>
        <begin position="217"/>
        <end position="240"/>
    </location>
</feature>
<organism evidence="3 4">
    <name type="scientific">Cichlidogyrus casuarinus</name>
    <dbReference type="NCBI Taxonomy" id="1844966"/>
    <lineage>
        <taxon>Eukaryota</taxon>
        <taxon>Metazoa</taxon>
        <taxon>Spiralia</taxon>
        <taxon>Lophotrochozoa</taxon>
        <taxon>Platyhelminthes</taxon>
        <taxon>Monogenea</taxon>
        <taxon>Monopisthocotylea</taxon>
        <taxon>Dactylogyridea</taxon>
        <taxon>Ancyrocephalidae</taxon>
        <taxon>Cichlidogyrus</taxon>
    </lineage>
</organism>
<keyword evidence="2" id="KW-1133">Transmembrane helix</keyword>
<dbReference type="PANTHER" id="PTHR14557">
    <property type="entry name" value="PROTEIN C7ORF21"/>
    <property type="match status" value="1"/>
</dbReference>
<dbReference type="Proteomes" id="UP001626550">
    <property type="component" value="Unassembled WGS sequence"/>
</dbReference>
<dbReference type="EMBL" id="JBJKFK010000638">
    <property type="protein sequence ID" value="KAL3315925.1"/>
    <property type="molecule type" value="Genomic_DNA"/>
</dbReference>
<gene>
    <name evidence="3" type="primary">TMUB2</name>
    <name evidence="3" type="ORF">Ciccas_005440</name>
</gene>
<name>A0ABD2Q8N3_9PLAT</name>
<accession>A0ABD2Q8N3</accession>
<dbReference type="InterPro" id="IPR040352">
    <property type="entry name" value="TMUB1/2"/>
</dbReference>
<dbReference type="AlphaFoldDB" id="A0ABD2Q8N3"/>